<gene>
    <name evidence="2" type="ORF">NM686_008270</name>
</gene>
<evidence type="ECO:0000259" key="1">
    <source>
        <dbReference type="PROSITE" id="PS51833"/>
    </source>
</evidence>
<dbReference type="InterPro" id="IPR013976">
    <property type="entry name" value="HDOD"/>
</dbReference>
<dbReference type="SUPFAM" id="SSF109604">
    <property type="entry name" value="HD-domain/PDEase-like"/>
    <property type="match status" value="1"/>
</dbReference>
<evidence type="ECO:0000313" key="2">
    <source>
        <dbReference type="EMBL" id="WAR46496.1"/>
    </source>
</evidence>
<dbReference type="Proteomes" id="UP001162780">
    <property type="component" value="Chromosome"/>
</dbReference>
<dbReference type="EMBL" id="CP113517">
    <property type="protein sequence ID" value="WAR46496.1"/>
    <property type="molecule type" value="Genomic_DNA"/>
</dbReference>
<proteinExistence type="predicted"/>
<evidence type="ECO:0000313" key="3">
    <source>
        <dbReference type="Proteomes" id="UP001162780"/>
    </source>
</evidence>
<dbReference type="InterPro" id="IPR052340">
    <property type="entry name" value="RNase_Y/CdgJ"/>
</dbReference>
<dbReference type="Gene3D" id="1.10.3210.10">
    <property type="entry name" value="Hypothetical protein af1432"/>
    <property type="match status" value="1"/>
</dbReference>
<name>A0ABY7GPT6_9GAMM</name>
<accession>A0ABY7GPT6</accession>
<dbReference type="RefSeq" id="WP_255187405.1">
    <property type="nucleotide sequence ID" value="NZ_CP113517.1"/>
</dbReference>
<reference evidence="2" key="1">
    <citation type="submission" date="2022-11" db="EMBL/GenBank/DDBJ databases">
        <title>Methylomonas rapida sp. nov., Carotenoid-Producing Obligate Methanotrophs with High Growth Characteristics and Biotechnological Potential.</title>
        <authorList>
            <person name="Tikhonova E.N."/>
            <person name="Suleimanov R.Z."/>
            <person name="Miroshnikov K."/>
            <person name="Oshkin I.Y."/>
            <person name="Belova S.E."/>
            <person name="Danilova O.V."/>
            <person name="Ashikhmin A."/>
            <person name="Konopkin A."/>
            <person name="But S.Y."/>
            <person name="Khmelenina V.N."/>
            <person name="Kuznetsov N."/>
            <person name="Pimenov N.V."/>
            <person name="Dedysh S.N."/>
        </authorList>
    </citation>
    <scope>NUCLEOTIDE SEQUENCE</scope>
    <source>
        <strain evidence="2">MP1</strain>
    </source>
</reference>
<dbReference type="PANTHER" id="PTHR33525:SF3">
    <property type="entry name" value="RIBONUCLEASE Y"/>
    <property type="match status" value="1"/>
</dbReference>
<protein>
    <submittedName>
        <fullName evidence="2">HDOD domain-containing protein</fullName>
    </submittedName>
</protein>
<organism evidence="2 3">
    <name type="scientific">Methylomonas rapida</name>
    <dbReference type="NCBI Taxonomy" id="2963939"/>
    <lineage>
        <taxon>Bacteria</taxon>
        <taxon>Pseudomonadati</taxon>
        <taxon>Pseudomonadota</taxon>
        <taxon>Gammaproteobacteria</taxon>
        <taxon>Methylococcales</taxon>
        <taxon>Methylococcaceae</taxon>
        <taxon>Methylomonas</taxon>
    </lineage>
</organism>
<dbReference type="PANTHER" id="PTHR33525">
    <property type="match status" value="1"/>
</dbReference>
<dbReference type="Pfam" id="PF08668">
    <property type="entry name" value="HDOD"/>
    <property type="match status" value="1"/>
</dbReference>
<sequence length="289" mass="32010">MNDPIKHSVQLKINRLKSLPALPEASVKILEAIHDPDVSIEKLAEVLALSPGLVARLLGLANSAYFGQARQINDLRTAIVQVLGLQLVRSLTVGIVLNVQIDSSQCRGFDTHSFWMHSLLTAVAAQKLVACDPGTSVNSSTVYTAGLLLHLGVLVIAYLFPQELGPLLANEQRDYLTLSDEINRQLGLSHYQVAYMLLNKWQLPDVYQMILRRFEDLDLTGDDAEPIHILRASQRMCCLLIEEGCAEPERLEQIAWESFIAKDAIVSVYAELVDKKEAIQKLADAMGAR</sequence>
<dbReference type="PROSITE" id="PS51833">
    <property type="entry name" value="HDOD"/>
    <property type="match status" value="1"/>
</dbReference>
<feature type="domain" description="HDOD" evidence="1">
    <location>
        <begin position="19"/>
        <end position="217"/>
    </location>
</feature>
<keyword evidence="3" id="KW-1185">Reference proteome</keyword>